<dbReference type="InterPro" id="IPR005915">
    <property type="entry name" value="Tandem_5TM"/>
</dbReference>
<protein>
    <submittedName>
        <fullName evidence="2">Staphylococcus aureus paralogous family</fullName>
    </submittedName>
</protein>
<feature type="transmembrane region" description="Helical" evidence="1">
    <location>
        <begin position="137"/>
        <end position="162"/>
    </location>
</feature>
<feature type="transmembrane region" description="Helical" evidence="1">
    <location>
        <begin position="174"/>
        <end position="196"/>
    </location>
</feature>
<keyword evidence="1" id="KW-0472">Membrane</keyword>
<proteinExistence type="predicted"/>
<feature type="transmembrane region" description="Helical" evidence="1">
    <location>
        <begin position="99"/>
        <end position="116"/>
    </location>
</feature>
<evidence type="ECO:0000313" key="3">
    <source>
        <dbReference type="Proteomes" id="UP000254116"/>
    </source>
</evidence>
<organism evidence="2 3">
    <name type="scientific">Staphylococcus aureus</name>
    <dbReference type="NCBI Taxonomy" id="1280"/>
    <lineage>
        <taxon>Bacteria</taxon>
        <taxon>Bacillati</taxon>
        <taxon>Bacillota</taxon>
        <taxon>Bacilli</taxon>
        <taxon>Bacillales</taxon>
        <taxon>Staphylococcaceae</taxon>
        <taxon>Staphylococcus</taxon>
    </lineage>
</organism>
<keyword evidence="1" id="KW-0812">Transmembrane</keyword>
<feature type="transmembrane region" description="Helical" evidence="1">
    <location>
        <begin position="23"/>
        <end position="44"/>
    </location>
</feature>
<dbReference type="NCBIfam" id="TIGR01218">
    <property type="entry name" value="Gpos_tandem_5TM"/>
    <property type="match status" value="1"/>
</dbReference>
<dbReference type="AlphaFoldDB" id="A0A380EGK2"/>
<evidence type="ECO:0000256" key="1">
    <source>
        <dbReference type="SAM" id="Phobius"/>
    </source>
</evidence>
<dbReference type="EMBL" id="UHBY01000003">
    <property type="protein sequence ID" value="SUL32815.1"/>
    <property type="molecule type" value="Genomic_DNA"/>
</dbReference>
<accession>A0A380EGK2</accession>
<keyword evidence="1" id="KW-1133">Transmembrane helix</keyword>
<feature type="transmembrane region" description="Helical" evidence="1">
    <location>
        <begin position="69"/>
        <end position="87"/>
    </location>
</feature>
<dbReference type="Pfam" id="PF04276">
    <property type="entry name" value="DUF443"/>
    <property type="match status" value="1"/>
</dbReference>
<reference evidence="2 3" key="1">
    <citation type="submission" date="2018-06" db="EMBL/GenBank/DDBJ databases">
        <authorList>
            <consortium name="Pathogen Informatics"/>
            <person name="Doyle S."/>
        </authorList>
    </citation>
    <scope>NUCLEOTIDE SEQUENCE [LARGE SCALE GENOMIC DNA]</scope>
    <source>
        <strain evidence="2 3">NCTC10702</strain>
    </source>
</reference>
<evidence type="ECO:0000313" key="2">
    <source>
        <dbReference type="EMBL" id="SUL32815.1"/>
    </source>
</evidence>
<sequence length="217" mass="25754">MLCESKIINKNPKYRIIKYNDEYLMIDIISTWISLFFPFINWFIPKRYVKISREEFENLNIVKPAKKNVFWPVAGISTLFAVTLRKYTHLLDTQLDRKLVIAICCITFIGILTFYVRLIKKSSLNIYNTKNKRSKIILIPTLKNFCLTLFRYAFFILWTVIFSYALLSMSYQNIIVYFAWITAIMGFFLVNIALIIDKNIHVILKKLSESTKFRLKI</sequence>
<dbReference type="Proteomes" id="UP000254116">
    <property type="component" value="Unassembled WGS sequence"/>
</dbReference>
<name>A0A380EGK2_STAAU</name>
<gene>
    <name evidence="2" type="ORF">NCTC10702_01048</name>
</gene>